<dbReference type="GO" id="GO:0000981">
    <property type="term" value="F:DNA-binding transcription factor activity, RNA polymerase II-specific"/>
    <property type="evidence" value="ECO:0007669"/>
    <property type="project" value="TreeGrafter"/>
</dbReference>
<dbReference type="Proteomes" id="UP000692954">
    <property type="component" value="Unassembled WGS sequence"/>
</dbReference>
<dbReference type="CDD" id="cd00167">
    <property type="entry name" value="SANT"/>
    <property type="match status" value="3"/>
</dbReference>
<feature type="domain" description="HTH myb-type" evidence="8">
    <location>
        <begin position="117"/>
        <end position="167"/>
    </location>
</feature>
<keyword evidence="6" id="KW-0539">Nucleus</keyword>
<evidence type="ECO:0000256" key="3">
    <source>
        <dbReference type="ARBA" id="ARBA00023015"/>
    </source>
</evidence>
<feature type="domain" description="Myb-like" evidence="7">
    <location>
        <begin position="116"/>
        <end position="167"/>
    </location>
</feature>
<feature type="domain" description="Myb-like" evidence="7">
    <location>
        <begin position="220"/>
        <end position="270"/>
    </location>
</feature>
<dbReference type="PANTHER" id="PTHR45614:SF274">
    <property type="entry name" value="MYB-LIKE DNA-BINDING PROTEIN"/>
    <property type="match status" value="1"/>
</dbReference>
<evidence type="ECO:0000256" key="6">
    <source>
        <dbReference type="ARBA" id="ARBA00023242"/>
    </source>
</evidence>
<evidence type="ECO:0000256" key="1">
    <source>
        <dbReference type="ARBA" id="ARBA00004123"/>
    </source>
</evidence>
<dbReference type="InterPro" id="IPR001005">
    <property type="entry name" value="SANT/Myb"/>
</dbReference>
<keyword evidence="3" id="KW-0805">Transcription regulation</keyword>
<keyword evidence="10" id="KW-1185">Reference proteome</keyword>
<dbReference type="InterPro" id="IPR050560">
    <property type="entry name" value="MYB_TF"/>
</dbReference>
<organism evidence="9 10">
    <name type="scientific">Paramecium sonneborni</name>
    <dbReference type="NCBI Taxonomy" id="65129"/>
    <lineage>
        <taxon>Eukaryota</taxon>
        <taxon>Sar</taxon>
        <taxon>Alveolata</taxon>
        <taxon>Ciliophora</taxon>
        <taxon>Intramacronucleata</taxon>
        <taxon>Oligohymenophorea</taxon>
        <taxon>Peniculida</taxon>
        <taxon>Parameciidae</taxon>
        <taxon>Paramecium</taxon>
    </lineage>
</organism>
<evidence type="ECO:0000313" key="9">
    <source>
        <dbReference type="EMBL" id="CAD8126125.1"/>
    </source>
</evidence>
<dbReference type="Pfam" id="PF00249">
    <property type="entry name" value="Myb_DNA-binding"/>
    <property type="match status" value="1"/>
</dbReference>
<dbReference type="FunFam" id="1.10.10.60:FF:000016">
    <property type="entry name" value="Transcriptional activator Myb isoform A"/>
    <property type="match status" value="1"/>
</dbReference>
<dbReference type="FunFam" id="1.10.10.60:FF:000010">
    <property type="entry name" value="Transcriptional activator Myb isoform A"/>
    <property type="match status" value="1"/>
</dbReference>
<dbReference type="PROSITE" id="PS51294">
    <property type="entry name" value="HTH_MYB"/>
    <property type="match status" value="3"/>
</dbReference>
<evidence type="ECO:0000256" key="4">
    <source>
        <dbReference type="ARBA" id="ARBA00023125"/>
    </source>
</evidence>
<sequence length="385" mass="45750">MFNLDLIQEFEVNGYNLPKMDKKQCINQIKQLLQTHPLDIDFIVSNTKPTINQMNILQQKSEISRILNSKNDYKITSPVFDFKQLNELLPNKNRNKMNEIKCKVETLLNSSHIDPPQTIKKRWWTEDEDQQLKDLVQQYGAKNWKKIASFFEDRTDVQCLHRWQKVLNPDLVKGPWTQEEDELLVRLVIGYGPKNWSQIAKHLPGRIGKQCRERFHNHLDPKINKERWTDDEDQTIIEAHKKLGNRWSLIAGLLNGRTDNSIKNHWNSTLKRRLKMQNRWEDLQVLQNQDDTQIKGIPRRHMQRKIIYQKTPVKMIKHDPVSRQLNFQTPQQQSPSKPEQVSKSLFIVFPNYNLKLMKYSSENLIKQLGELVNFDLDFNKQCSYE</sequence>
<dbReference type="OrthoDB" id="2143914at2759"/>
<dbReference type="EMBL" id="CAJJDN010000165">
    <property type="protein sequence ID" value="CAD8126125.1"/>
    <property type="molecule type" value="Genomic_DNA"/>
</dbReference>
<dbReference type="SMART" id="SM00717">
    <property type="entry name" value="SANT"/>
    <property type="match status" value="3"/>
</dbReference>
<keyword evidence="4" id="KW-0238">DNA-binding</keyword>
<protein>
    <submittedName>
        <fullName evidence="9">Uncharacterized protein</fullName>
    </submittedName>
</protein>
<evidence type="ECO:0000256" key="5">
    <source>
        <dbReference type="ARBA" id="ARBA00023163"/>
    </source>
</evidence>
<feature type="domain" description="HTH myb-type" evidence="8">
    <location>
        <begin position="168"/>
        <end position="223"/>
    </location>
</feature>
<comment type="caution">
    <text evidence="9">The sequence shown here is derived from an EMBL/GenBank/DDBJ whole genome shotgun (WGS) entry which is preliminary data.</text>
</comment>
<dbReference type="PANTHER" id="PTHR45614">
    <property type="entry name" value="MYB PROTEIN-RELATED"/>
    <property type="match status" value="1"/>
</dbReference>
<dbReference type="Pfam" id="PF13921">
    <property type="entry name" value="Myb_DNA-bind_6"/>
    <property type="match status" value="1"/>
</dbReference>
<accession>A0A8S1RGX1</accession>
<gene>
    <name evidence="9" type="ORF">PSON_ATCC_30995.1.T1650018</name>
</gene>
<evidence type="ECO:0000259" key="8">
    <source>
        <dbReference type="PROSITE" id="PS51294"/>
    </source>
</evidence>
<dbReference type="GO" id="GO:0000978">
    <property type="term" value="F:RNA polymerase II cis-regulatory region sequence-specific DNA binding"/>
    <property type="evidence" value="ECO:0007669"/>
    <property type="project" value="TreeGrafter"/>
</dbReference>
<dbReference type="InterPro" id="IPR017930">
    <property type="entry name" value="Myb_dom"/>
</dbReference>
<keyword evidence="2" id="KW-0677">Repeat</keyword>
<dbReference type="PROSITE" id="PS50090">
    <property type="entry name" value="MYB_LIKE"/>
    <property type="match status" value="3"/>
</dbReference>
<feature type="domain" description="HTH myb-type" evidence="8">
    <location>
        <begin position="224"/>
        <end position="274"/>
    </location>
</feature>
<dbReference type="AlphaFoldDB" id="A0A8S1RGX1"/>
<keyword evidence="5" id="KW-0804">Transcription</keyword>
<reference evidence="9" key="1">
    <citation type="submission" date="2021-01" db="EMBL/GenBank/DDBJ databases">
        <authorList>
            <consortium name="Genoscope - CEA"/>
            <person name="William W."/>
        </authorList>
    </citation>
    <scope>NUCLEOTIDE SEQUENCE</scope>
</reference>
<evidence type="ECO:0000313" key="10">
    <source>
        <dbReference type="Proteomes" id="UP000692954"/>
    </source>
</evidence>
<comment type="subcellular location">
    <subcellularLocation>
        <location evidence="1">Nucleus</location>
    </subcellularLocation>
</comment>
<proteinExistence type="predicted"/>
<evidence type="ECO:0000256" key="2">
    <source>
        <dbReference type="ARBA" id="ARBA00022737"/>
    </source>
</evidence>
<evidence type="ECO:0000259" key="7">
    <source>
        <dbReference type="PROSITE" id="PS50090"/>
    </source>
</evidence>
<feature type="domain" description="Myb-like" evidence="7">
    <location>
        <begin position="168"/>
        <end position="219"/>
    </location>
</feature>
<name>A0A8S1RGX1_9CILI</name>
<dbReference type="GO" id="GO:0005634">
    <property type="term" value="C:nucleus"/>
    <property type="evidence" value="ECO:0007669"/>
    <property type="project" value="UniProtKB-SubCell"/>
</dbReference>